<reference evidence="3" key="1">
    <citation type="journal article" date="2013" name="Science">
        <title>The Amborella genome and the evolution of flowering plants.</title>
        <authorList>
            <consortium name="Amborella Genome Project"/>
        </authorList>
    </citation>
    <scope>NUCLEOTIDE SEQUENCE [LARGE SCALE GENOMIC DNA]</scope>
</reference>
<protein>
    <submittedName>
        <fullName evidence="2">Uncharacterized protein</fullName>
    </submittedName>
</protein>
<dbReference type="Proteomes" id="UP000017836">
    <property type="component" value="Unassembled WGS sequence"/>
</dbReference>
<feature type="region of interest" description="Disordered" evidence="1">
    <location>
        <begin position="1"/>
        <end position="48"/>
    </location>
</feature>
<keyword evidence="3" id="KW-1185">Reference proteome</keyword>
<evidence type="ECO:0000313" key="2">
    <source>
        <dbReference type="EMBL" id="ERM98209.1"/>
    </source>
</evidence>
<evidence type="ECO:0000256" key="1">
    <source>
        <dbReference type="SAM" id="MobiDB-lite"/>
    </source>
</evidence>
<sequence length="82" mass="8968">MIPKRSSNSVAGSITASLDNPELQNLNEMYSPNSMPIDPPASSQQVSPHAPYTVGFEKLDLKIPLFVSKDHPTLCRLNNCIT</sequence>
<proteinExistence type="predicted"/>
<evidence type="ECO:0000313" key="3">
    <source>
        <dbReference type="Proteomes" id="UP000017836"/>
    </source>
</evidence>
<accession>W1NU89</accession>
<dbReference type="AlphaFoldDB" id="W1NU89"/>
<dbReference type="EMBL" id="KI395483">
    <property type="protein sequence ID" value="ERM98209.1"/>
    <property type="molecule type" value="Genomic_DNA"/>
</dbReference>
<gene>
    <name evidence="2" type="ORF">AMTR_s00095p00143600</name>
</gene>
<dbReference type="Gramene" id="ERM98209">
    <property type="protein sequence ID" value="ERM98209"/>
    <property type="gene ID" value="AMTR_s00095p00143600"/>
</dbReference>
<organism evidence="2 3">
    <name type="scientific">Amborella trichopoda</name>
    <dbReference type="NCBI Taxonomy" id="13333"/>
    <lineage>
        <taxon>Eukaryota</taxon>
        <taxon>Viridiplantae</taxon>
        <taxon>Streptophyta</taxon>
        <taxon>Embryophyta</taxon>
        <taxon>Tracheophyta</taxon>
        <taxon>Spermatophyta</taxon>
        <taxon>Magnoliopsida</taxon>
        <taxon>Amborellales</taxon>
        <taxon>Amborellaceae</taxon>
        <taxon>Amborella</taxon>
    </lineage>
</organism>
<feature type="compositionally biased region" description="Polar residues" evidence="1">
    <location>
        <begin position="1"/>
        <end position="34"/>
    </location>
</feature>
<dbReference type="HOGENOM" id="CLU_2561357_0_0_1"/>
<name>W1NU89_AMBTC</name>